<dbReference type="STRING" id="315423.SAMN04488020_101577"/>
<dbReference type="PROSITE" id="PS51257">
    <property type="entry name" value="PROKAR_LIPOPROTEIN"/>
    <property type="match status" value="1"/>
</dbReference>
<protein>
    <recommendedName>
        <fullName evidence="3">Lipoprotein</fullName>
    </recommendedName>
</protein>
<sequence>MRNIVLCLVAVTAVGGCVMDPVGISATDEPVQGPQMPRDVSAAALAALPRGMSPQFLIKDGADCYGLALEASDPVRGVPLLNDAGQQVCDA</sequence>
<dbReference type="Proteomes" id="UP000193870">
    <property type="component" value="Unassembled WGS sequence"/>
</dbReference>
<proteinExistence type="predicted"/>
<evidence type="ECO:0008006" key="3">
    <source>
        <dbReference type="Google" id="ProtNLM"/>
    </source>
</evidence>
<evidence type="ECO:0000313" key="1">
    <source>
        <dbReference type="EMBL" id="SLN18192.1"/>
    </source>
</evidence>
<dbReference type="AlphaFoldDB" id="A0A1Y5RI83"/>
<gene>
    <name evidence="1" type="ORF">PAM7066_00578</name>
</gene>
<evidence type="ECO:0000313" key="2">
    <source>
        <dbReference type="Proteomes" id="UP000193870"/>
    </source>
</evidence>
<accession>A0A1Y5RI83</accession>
<name>A0A1Y5RI83_9RHOB</name>
<reference evidence="1 2" key="1">
    <citation type="submission" date="2017-03" db="EMBL/GenBank/DDBJ databases">
        <authorList>
            <person name="Afonso C.L."/>
            <person name="Miller P.J."/>
            <person name="Scott M.A."/>
            <person name="Spackman E."/>
            <person name="Goraichik I."/>
            <person name="Dimitrov K.M."/>
            <person name="Suarez D.L."/>
            <person name="Swayne D.E."/>
        </authorList>
    </citation>
    <scope>NUCLEOTIDE SEQUENCE [LARGE SCALE GENOMIC DNA]</scope>
    <source>
        <strain evidence="1 2">CECT 7066</strain>
    </source>
</reference>
<organism evidence="1 2">
    <name type="scientific">Palleronia marisminoris</name>
    <dbReference type="NCBI Taxonomy" id="315423"/>
    <lineage>
        <taxon>Bacteria</taxon>
        <taxon>Pseudomonadati</taxon>
        <taxon>Pseudomonadota</taxon>
        <taxon>Alphaproteobacteria</taxon>
        <taxon>Rhodobacterales</taxon>
        <taxon>Roseobacteraceae</taxon>
        <taxon>Palleronia</taxon>
    </lineage>
</organism>
<dbReference type="EMBL" id="FWFV01000001">
    <property type="protein sequence ID" value="SLN18192.1"/>
    <property type="molecule type" value="Genomic_DNA"/>
</dbReference>
<keyword evidence="2" id="KW-1185">Reference proteome</keyword>